<dbReference type="KEGG" id="ccai:NAS2_1172"/>
<dbReference type="RefSeq" id="WP_174448779.1">
    <property type="nucleotide sequence ID" value="NZ_AP018732.1"/>
</dbReference>
<gene>
    <name evidence="1" type="ORF">NAS2_1172</name>
</gene>
<proteinExistence type="predicted"/>
<dbReference type="Proteomes" id="UP000509448">
    <property type="component" value="Chromosome"/>
</dbReference>
<accession>A0A4P2VEJ8</accession>
<evidence type="ECO:0000313" key="1">
    <source>
        <dbReference type="EMBL" id="BBE42561.1"/>
    </source>
</evidence>
<reference evidence="1 2" key="1">
    <citation type="journal article" date="2019" name="ISME J.">
        <title>Isolation and characterization of a thermophilic sulfur- and iron-reducing thaumarchaeote from a terrestrial acidic hot spring.</title>
        <authorList>
            <person name="Kato S."/>
            <person name="Itoh T."/>
            <person name="Yuki M."/>
            <person name="Nagamori M."/>
            <person name="Ohnishi M."/>
            <person name="Uematsu K."/>
            <person name="Suzuki K."/>
            <person name="Takashina T."/>
            <person name="Ohkuma M."/>
        </authorList>
    </citation>
    <scope>NUCLEOTIDE SEQUENCE [LARGE SCALE GENOMIC DNA]</scope>
    <source>
        <strain evidence="1 2">NAS-02</strain>
    </source>
</reference>
<sequence>MGRERVKTLQEATYDAEVIIDGCPPAELSHDFTAVISRWAARGAYRFLVTLRGARFTECQDFLREALQSFLFASFTVREGTSPARSELRLTLRAKGDKLEVME</sequence>
<name>A0A4P2VEJ8_9ARCH</name>
<dbReference type="AlphaFoldDB" id="A0A4P2VEJ8"/>
<evidence type="ECO:0000313" key="2">
    <source>
        <dbReference type="Proteomes" id="UP000509448"/>
    </source>
</evidence>
<keyword evidence="2" id="KW-1185">Reference proteome</keyword>
<protein>
    <submittedName>
        <fullName evidence="1">Uncharacterized protein</fullName>
    </submittedName>
</protein>
<dbReference type="GeneID" id="55584982"/>
<dbReference type="EMBL" id="AP018732">
    <property type="protein sequence ID" value="BBE42561.1"/>
    <property type="molecule type" value="Genomic_DNA"/>
</dbReference>
<organism evidence="1 2">
    <name type="scientific">Conexivisphaera calida</name>
    <dbReference type="NCBI Taxonomy" id="1874277"/>
    <lineage>
        <taxon>Archaea</taxon>
        <taxon>Nitrososphaerota</taxon>
        <taxon>Conexivisphaeria</taxon>
        <taxon>Conexivisphaerales</taxon>
        <taxon>Conexivisphaeraceae</taxon>
        <taxon>Conexivisphaera</taxon>
    </lineage>
</organism>